<dbReference type="EMBL" id="LNQE01001041">
    <property type="protein sequence ID" value="KUG21606.1"/>
    <property type="molecule type" value="Genomic_DNA"/>
</dbReference>
<accession>A0A0W8FKZ1</accession>
<gene>
    <name evidence="1" type="ORF">ASZ90_008647</name>
</gene>
<protein>
    <submittedName>
        <fullName evidence="1">Uncharacterized protein</fullName>
    </submittedName>
</protein>
<organism evidence="1">
    <name type="scientific">hydrocarbon metagenome</name>
    <dbReference type="NCBI Taxonomy" id="938273"/>
    <lineage>
        <taxon>unclassified sequences</taxon>
        <taxon>metagenomes</taxon>
        <taxon>ecological metagenomes</taxon>
    </lineage>
</organism>
<dbReference type="AlphaFoldDB" id="A0A0W8FKZ1"/>
<reference evidence="1" key="1">
    <citation type="journal article" date="2015" name="Proc. Natl. Acad. Sci. U.S.A.">
        <title>Networks of energetic and metabolic interactions define dynamics in microbial communities.</title>
        <authorList>
            <person name="Embree M."/>
            <person name="Liu J.K."/>
            <person name="Al-Bassam M.M."/>
            <person name="Zengler K."/>
        </authorList>
    </citation>
    <scope>NUCLEOTIDE SEQUENCE</scope>
</reference>
<comment type="caution">
    <text evidence="1">The sequence shown here is derived from an EMBL/GenBank/DDBJ whole genome shotgun (WGS) entry which is preliminary data.</text>
</comment>
<name>A0A0W8FKZ1_9ZZZZ</name>
<proteinExistence type="predicted"/>
<evidence type="ECO:0000313" key="1">
    <source>
        <dbReference type="EMBL" id="KUG21606.1"/>
    </source>
</evidence>
<sequence length="429" mass="48342">MIKKSVILSVIITIIFIQGVALSNDGKSLKRTIDPVIIKGMDCGFILGHPISNYNVYSYKDDKLNMIPFQIDKVINGNYVLTAGKDKSKNSNNNFDKNDELVFMVKDAGNKIKNYKFKDAISCAEIEVTDPETSDKAWVYLVLYRTTSQKSTVDYVNYDAGKLTITAENYIAAFNKKHPVAASYYAFGNGLGGNGTNIIDRVKVRILMASMGITLNYTEENIKVKEYGYIDGPVRVIVHTKNITPLIFGIPASSTEQDTIYYYTYAEFPFAAKFPIKPSAFHATVIDDFRNCMGWKFYSSTNLAGQVIDGKMDDSDKSLNLAPWKWSVITNDKFAFWSRCISPEGSPVKVYLYYNDNANAVDKHEYIKGELPGIGSDFKEGWSNLKTNSIKFNLSHFFTKAYSRGMEKEIVNVHDNPLKTSIKQFHADK</sequence>